<feature type="transmembrane region" description="Helical" evidence="1">
    <location>
        <begin position="76"/>
        <end position="99"/>
    </location>
</feature>
<evidence type="ECO:0000256" key="1">
    <source>
        <dbReference type="SAM" id="Phobius"/>
    </source>
</evidence>
<reference evidence="3" key="1">
    <citation type="submission" date="2016-10" db="EMBL/GenBank/DDBJ databases">
        <authorList>
            <person name="Varghese N."/>
            <person name="Submissions S."/>
        </authorList>
    </citation>
    <scope>NUCLEOTIDE SEQUENCE [LARGE SCALE GENOMIC DNA]</scope>
    <source>
        <strain evidence="3">CGMCC 4.6609</strain>
    </source>
</reference>
<keyword evidence="1" id="KW-0812">Transmembrane</keyword>
<feature type="transmembrane region" description="Helical" evidence="1">
    <location>
        <begin position="119"/>
        <end position="138"/>
    </location>
</feature>
<feature type="transmembrane region" description="Helical" evidence="1">
    <location>
        <begin position="49"/>
        <end position="70"/>
    </location>
</feature>
<evidence type="ECO:0000313" key="3">
    <source>
        <dbReference type="Proteomes" id="UP000199691"/>
    </source>
</evidence>
<dbReference type="OrthoDB" id="3671614at2"/>
<dbReference type="RefSeq" id="WP_090102956.1">
    <property type="nucleotide sequence ID" value="NZ_FNIX01000018.1"/>
</dbReference>
<gene>
    <name evidence="2" type="ORF">SAMN05421507_11881</name>
</gene>
<keyword evidence="1" id="KW-1133">Transmembrane helix</keyword>
<name>A0A1H0WCA2_9PSEU</name>
<dbReference type="AlphaFoldDB" id="A0A1H0WCA2"/>
<evidence type="ECO:0000313" key="2">
    <source>
        <dbReference type="EMBL" id="SDP88171.1"/>
    </source>
</evidence>
<keyword evidence="3" id="KW-1185">Reference proteome</keyword>
<keyword evidence="1" id="KW-0472">Membrane</keyword>
<dbReference type="EMBL" id="FNIX01000018">
    <property type="protein sequence ID" value="SDP88171.1"/>
    <property type="molecule type" value="Genomic_DNA"/>
</dbReference>
<feature type="transmembrane region" description="Helical" evidence="1">
    <location>
        <begin position="6"/>
        <end position="28"/>
    </location>
</feature>
<protein>
    <submittedName>
        <fullName evidence="2">Uncharacterized protein</fullName>
    </submittedName>
</protein>
<sequence>MTVRVVLALLAVAAAFAVLMVLLHLAIATFMRVWRRAQAKGYTGPFTPAALACTVLAGLLGWAFLGAVLIHPRDDALVGLVVVLGIGATLGGLGLAVRLLPARPVRSGARQRPRTPFRVLGNVAVVVPLLVMATLLVNGKPATVGIQLLLPMAVLSALCHSAARRADGLDAAAPADPRPAVVWIRGFGNERRLFGFRRRDEEEARVRPELAKVFSRRPDPMSFEEYFAPAIATALGRGYGLGNPRDYLPPDGVDRHYATDDAWREQFAALVAGARCVVMAPGDWPELRYEFGVIRDLGAHRRLFVFTPPAVRARQVRRVNRLKGFPHESWDDFAVALGEDRGYRLGPDPGPGAVVTFDEDGNSVVLVRGAEEPADYVAAVVRHLTEAGEPAPGA</sequence>
<dbReference type="Proteomes" id="UP000199691">
    <property type="component" value="Unassembled WGS sequence"/>
</dbReference>
<accession>A0A1H0WCA2</accession>
<proteinExistence type="predicted"/>
<organism evidence="2 3">
    <name type="scientific">Lentzea jiangxiensis</name>
    <dbReference type="NCBI Taxonomy" id="641025"/>
    <lineage>
        <taxon>Bacteria</taxon>
        <taxon>Bacillati</taxon>
        <taxon>Actinomycetota</taxon>
        <taxon>Actinomycetes</taxon>
        <taxon>Pseudonocardiales</taxon>
        <taxon>Pseudonocardiaceae</taxon>
        <taxon>Lentzea</taxon>
    </lineage>
</organism>